<dbReference type="InterPro" id="IPR002938">
    <property type="entry name" value="FAD-bd"/>
</dbReference>
<evidence type="ECO:0000256" key="2">
    <source>
        <dbReference type="ARBA" id="ARBA00022630"/>
    </source>
</evidence>
<protein>
    <recommendedName>
        <fullName evidence="5">FAD-binding domain-containing protein</fullName>
    </recommendedName>
</protein>
<name>A0A261RND0_9BORD</name>
<feature type="region of interest" description="Disordered" evidence="4">
    <location>
        <begin position="390"/>
        <end position="417"/>
    </location>
</feature>
<keyword evidence="3" id="KW-0274">FAD</keyword>
<evidence type="ECO:0000313" key="6">
    <source>
        <dbReference type="EMBL" id="OZI26475.1"/>
    </source>
</evidence>
<dbReference type="PRINTS" id="PR00420">
    <property type="entry name" value="RNGMNOXGNASE"/>
</dbReference>
<dbReference type="EMBL" id="NEVJ01000001">
    <property type="protein sequence ID" value="OZI26475.1"/>
    <property type="molecule type" value="Genomic_DNA"/>
</dbReference>
<dbReference type="Gene3D" id="3.30.70.2450">
    <property type="match status" value="1"/>
</dbReference>
<dbReference type="GO" id="GO:0071949">
    <property type="term" value="F:FAD binding"/>
    <property type="evidence" value="ECO:0007669"/>
    <property type="project" value="InterPro"/>
</dbReference>
<dbReference type="InterPro" id="IPR036188">
    <property type="entry name" value="FAD/NAD-bd_sf"/>
</dbReference>
<dbReference type="PANTHER" id="PTHR43004:SF19">
    <property type="entry name" value="BINDING MONOOXYGENASE, PUTATIVE (JCVI)-RELATED"/>
    <property type="match status" value="1"/>
</dbReference>
<dbReference type="GO" id="GO:0016709">
    <property type="term" value="F:oxidoreductase activity, acting on paired donors, with incorporation or reduction of molecular oxygen, NAD(P)H as one donor, and incorporation of one atom of oxygen"/>
    <property type="evidence" value="ECO:0007669"/>
    <property type="project" value="UniProtKB-ARBA"/>
</dbReference>
<organism evidence="6 7">
    <name type="scientific">Bordetella genomosp. 9</name>
    <dbReference type="NCBI Taxonomy" id="1416803"/>
    <lineage>
        <taxon>Bacteria</taxon>
        <taxon>Pseudomonadati</taxon>
        <taxon>Pseudomonadota</taxon>
        <taxon>Betaproteobacteria</taxon>
        <taxon>Burkholderiales</taxon>
        <taxon>Alcaligenaceae</taxon>
        <taxon>Bordetella</taxon>
    </lineage>
</organism>
<feature type="domain" description="FAD-binding" evidence="5">
    <location>
        <begin position="4"/>
        <end position="342"/>
    </location>
</feature>
<dbReference type="InterPro" id="IPR050641">
    <property type="entry name" value="RIFMO-like"/>
</dbReference>
<sequence>MNHPVLVAGAGPVGLTLAMALKRRGVDVRIVDKAFARSDKSKALVIWSRTLELLEIQGCAHAFIAAGIRARGARIFAQDTMLAHVRFDIARSAYDYALMIPQSETERLLEEQLEDLGTRVERRVELVAFQDNGDDGVTATLRHPDGRQETMDASYLCGCDGAHSTVRHTLGSQFEGETLPSDWLLADVHLDGDLPQDELTICWKPDGVLVAFPMGGKRFRVIADLGTADGTIPSTPTLEQIQAVLDARGPRGLHAHDPYWLSGFRINERKVKDYRRGRVFLSGDAAHVHSPAGGQGMNTGMQDAFNLAWKLGMVWHGHAAGPLLDSYSVERSAIGDQVLRNAGNMTRIALLRNPILRELRNLAAGTLSRIPGLRQRMVDQLTEMDLHYRDASPLTQTPRGAAERPLPGDRAPDVGLRDTNSDIRNLYGLLGTGRFAVLSVDAPAVDLPQGARALAVAAVAAADPAYESGHVYLIRPDAYVALSTRAGDDATVIAALERLEADV</sequence>
<accession>A0A261RND0</accession>
<keyword evidence="7" id="KW-1185">Reference proteome</keyword>
<dbReference type="Gene3D" id="3.50.50.60">
    <property type="entry name" value="FAD/NAD(P)-binding domain"/>
    <property type="match status" value="1"/>
</dbReference>
<dbReference type="Gene3D" id="3.40.30.120">
    <property type="match status" value="1"/>
</dbReference>
<keyword evidence="2" id="KW-0285">Flavoprotein</keyword>
<dbReference type="Pfam" id="PF21274">
    <property type="entry name" value="Rng_hyd_C"/>
    <property type="match status" value="1"/>
</dbReference>
<dbReference type="Pfam" id="PF01494">
    <property type="entry name" value="FAD_binding_3"/>
    <property type="match status" value="1"/>
</dbReference>
<dbReference type="SUPFAM" id="SSF51905">
    <property type="entry name" value="FAD/NAD(P)-binding domain"/>
    <property type="match status" value="1"/>
</dbReference>
<evidence type="ECO:0000259" key="5">
    <source>
        <dbReference type="Pfam" id="PF01494"/>
    </source>
</evidence>
<dbReference type="PANTHER" id="PTHR43004">
    <property type="entry name" value="TRK SYSTEM POTASSIUM UPTAKE PROTEIN"/>
    <property type="match status" value="1"/>
</dbReference>
<dbReference type="OrthoDB" id="3443359at2"/>
<dbReference type="Proteomes" id="UP000216857">
    <property type="component" value="Unassembled WGS sequence"/>
</dbReference>
<evidence type="ECO:0000256" key="4">
    <source>
        <dbReference type="SAM" id="MobiDB-lite"/>
    </source>
</evidence>
<feature type="compositionally biased region" description="Basic and acidic residues" evidence="4">
    <location>
        <begin position="406"/>
        <end position="417"/>
    </location>
</feature>
<evidence type="ECO:0000256" key="3">
    <source>
        <dbReference type="ARBA" id="ARBA00022827"/>
    </source>
</evidence>
<comment type="caution">
    <text evidence="6">The sequence shown here is derived from an EMBL/GenBank/DDBJ whole genome shotgun (WGS) entry which is preliminary data.</text>
</comment>
<comment type="cofactor">
    <cofactor evidence="1">
        <name>FAD</name>
        <dbReference type="ChEBI" id="CHEBI:57692"/>
    </cofactor>
</comment>
<evidence type="ECO:0000313" key="7">
    <source>
        <dbReference type="Proteomes" id="UP000216857"/>
    </source>
</evidence>
<dbReference type="AlphaFoldDB" id="A0A261RND0"/>
<proteinExistence type="predicted"/>
<evidence type="ECO:0000256" key="1">
    <source>
        <dbReference type="ARBA" id="ARBA00001974"/>
    </source>
</evidence>
<gene>
    <name evidence="6" type="ORF">CAL26_03870</name>
</gene>
<reference evidence="6" key="1">
    <citation type="submission" date="2017-05" db="EMBL/GenBank/DDBJ databases">
        <title>Complete and WGS of Bordetella genogroups.</title>
        <authorList>
            <person name="Spilker T."/>
            <person name="Lipuma J."/>
        </authorList>
    </citation>
    <scope>NUCLEOTIDE SEQUENCE</scope>
    <source>
        <strain evidence="6">AU21707</strain>
    </source>
</reference>
<dbReference type="RefSeq" id="WP_094845578.1">
    <property type="nucleotide sequence ID" value="NZ_NEVJ01000001.1"/>
</dbReference>